<comment type="caution">
    <text evidence="1">The sequence shown here is derived from an EMBL/GenBank/DDBJ whole genome shotgun (WGS) entry which is preliminary data.</text>
</comment>
<gene>
    <name evidence="1" type="ORF">LCGC14_2583890</name>
</gene>
<name>A0A0F9AE08_9ZZZZ</name>
<reference evidence="1" key="1">
    <citation type="journal article" date="2015" name="Nature">
        <title>Complex archaea that bridge the gap between prokaryotes and eukaryotes.</title>
        <authorList>
            <person name="Spang A."/>
            <person name="Saw J.H."/>
            <person name="Jorgensen S.L."/>
            <person name="Zaremba-Niedzwiedzka K."/>
            <person name="Martijn J."/>
            <person name="Lind A.E."/>
            <person name="van Eijk R."/>
            <person name="Schleper C."/>
            <person name="Guy L."/>
            <person name="Ettema T.J."/>
        </authorList>
    </citation>
    <scope>NUCLEOTIDE SEQUENCE</scope>
</reference>
<accession>A0A0F9AE08</accession>
<protein>
    <submittedName>
        <fullName evidence="1">Uncharacterized protein</fullName>
    </submittedName>
</protein>
<dbReference type="AlphaFoldDB" id="A0A0F9AE08"/>
<dbReference type="EMBL" id="LAZR01043201">
    <property type="protein sequence ID" value="KKL07650.1"/>
    <property type="molecule type" value="Genomic_DNA"/>
</dbReference>
<organism evidence="1">
    <name type="scientific">marine sediment metagenome</name>
    <dbReference type="NCBI Taxonomy" id="412755"/>
    <lineage>
        <taxon>unclassified sequences</taxon>
        <taxon>metagenomes</taxon>
        <taxon>ecological metagenomes</taxon>
    </lineage>
</organism>
<proteinExistence type="predicted"/>
<evidence type="ECO:0000313" key="1">
    <source>
        <dbReference type="EMBL" id="KKL07650.1"/>
    </source>
</evidence>
<sequence>MLTPEDQKTLNDSEDMKLAVDGLRALFRPDGNEEPKHRKALDALARFCKVDAYNHGTDQTEILRITGRREVYNFIMFCLEYPETERRKLVAEIRQLEDIRDGRRSDTDDD</sequence>